<feature type="signal peptide" evidence="1">
    <location>
        <begin position="1"/>
        <end position="19"/>
    </location>
</feature>
<reference evidence="2 3" key="1">
    <citation type="journal article" date="2011" name="Front. Microbiol.">
        <title>Genomic signatures of strain selection and enhancement in Bacillus atrophaeus var. globigii, a historical biowarfare simulant.</title>
        <authorList>
            <person name="Gibbons H.S."/>
            <person name="Broomall S.M."/>
            <person name="McNew L.A."/>
            <person name="Daligault H."/>
            <person name="Chapman C."/>
            <person name="Bruce D."/>
            <person name="Karavis M."/>
            <person name="Krepps M."/>
            <person name="McGregor P.A."/>
            <person name="Hong C."/>
            <person name="Park K.H."/>
            <person name="Akmal A."/>
            <person name="Feldman A."/>
            <person name="Lin J.S."/>
            <person name="Chang W.E."/>
            <person name="Higgs B.W."/>
            <person name="Demirev P."/>
            <person name="Lindquist J."/>
            <person name="Liem A."/>
            <person name="Fochler E."/>
            <person name="Read T.D."/>
            <person name="Tapia R."/>
            <person name="Johnson S."/>
            <person name="Bishop-Lilly K.A."/>
            <person name="Detter C."/>
            <person name="Han C."/>
            <person name="Sozhamannan S."/>
            <person name="Rosenzweig C.N."/>
            <person name="Skowronski E.W."/>
        </authorList>
    </citation>
    <scope>NUCLEOTIDE SEQUENCE [LARGE SCALE GENOMIC DNA]</scope>
    <source>
        <strain evidence="2 3">1942</strain>
    </source>
</reference>
<dbReference type="EMBL" id="CP002207">
    <property type="protein sequence ID" value="ADP34307.1"/>
    <property type="molecule type" value="Genomic_DNA"/>
</dbReference>
<feature type="chain" id="PRO_5045359649" evidence="1">
    <location>
        <begin position="20"/>
        <end position="106"/>
    </location>
</feature>
<keyword evidence="3" id="KW-1185">Reference proteome</keyword>
<accession>A0ABN3ZJE6</accession>
<sequence>MKRLLVSLKVWMVFLMNWAAPAERKMVSAAVNMIQGTYQRNAAVQAGGVFSLSDSAGALYDRETEKLQAAAGYKNRWLNAFKESPKRERAGPGIFTQRIKGGTIRS</sequence>
<proteinExistence type="predicted"/>
<gene>
    <name evidence="2" type="ordered locus">BATR1942_16940</name>
</gene>
<evidence type="ECO:0000313" key="3">
    <source>
        <dbReference type="Proteomes" id="UP000006867"/>
    </source>
</evidence>
<evidence type="ECO:0000256" key="1">
    <source>
        <dbReference type="SAM" id="SignalP"/>
    </source>
</evidence>
<keyword evidence="1" id="KW-0732">Signal</keyword>
<evidence type="ECO:0000313" key="2">
    <source>
        <dbReference type="EMBL" id="ADP34307.1"/>
    </source>
</evidence>
<dbReference type="Proteomes" id="UP000006867">
    <property type="component" value="Chromosome"/>
</dbReference>
<dbReference type="RefSeq" id="WP_003326423.1">
    <property type="nucleotide sequence ID" value="NC_014639.1"/>
</dbReference>
<organism evidence="2 3">
    <name type="scientific">Bacillus atrophaeus (strain 1942)</name>
    <dbReference type="NCBI Taxonomy" id="720555"/>
    <lineage>
        <taxon>Bacteria</taxon>
        <taxon>Bacillati</taxon>
        <taxon>Bacillota</taxon>
        <taxon>Bacilli</taxon>
        <taxon>Bacillales</taxon>
        <taxon>Bacillaceae</taxon>
        <taxon>Bacillus</taxon>
    </lineage>
</organism>
<protein>
    <submittedName>
        <fullName evidence="2">Uncharacterized protein</fullName>
    </submittedName>
</protein>
<name>A0ABN3ZJE6_BACA1</name>